<keyword evidence="1" id="KW-1133">Transmembrane helix</keyword>
<proteinExistence type="predicted"/>
<keyword evidence="3" id="KW-1185">Reference proteome</keyword>
<dbReference type="PANTHER" id="PTHR42069:SF1">
    <property type="entry name" value="MARVEL DOMAIN-CONTAINING PROTEIN"/>
    <property type="match status" value="1"/>
</dbReference>
<feature type="transmembrane region" description="Helical" evidence="1">
    <location>
        <begin position="74"/>
        <end position="100"/>
    </location>
</feature>
<dbReference type="Proteomes" id="UP000298138">
    <property type="component" value="Unassembled WGS sequence"/>
</dbReference>
<accession>A0A4S2MHB9</accession>
<gene>
    <name evidence="2" type="ORF">EX30DRAFT_367529</name>
</gene>
<dbReference type="AlphaFoldDB" id="A0A4S2MHB9"/>
<feature type="transmembrane region" description="Helical" evidence="1">
    <location>
        <begin position="182"/>
        <end position="203"/>
    </location>
</feature>
<name>A0A4S2MHB9_9PEZI</name>
<keyword evidence="1" id="KW-0812">Transmembrane</keyword>
<evidence type="ECO:0000313" key="3">
    <source>
        <dbReference type="Proteomes" id="UP000298138"/>
    </source>
</evidence>
<organism evidence="2 3">
    <name type="scientific">Ascodesmis nigricans</name>
    <dbReference type="NCBI Taxonomy" id="341454"/>
    <lineage>
        <taxon>Eukaryota</taxon>
        <taxon>Fungi</taxon>
        <taxon>Dikarya</taxon>
        <taxon>Ascomycota</taxon>
        <taxon>Pezizomycotina</taxon>
        <taxon>Pezizomycetes</taxon>
        <taxon>Pezizales</taxon>
        <taxon>Ascodesmidaceae</taxon>
        <taxon>Ascodesmis</taxon>
    </lineage>
</organism>
<evidence type="ECO:0000313" key="2">
    <source>
        <dbReference type="EMBL" id="TGZ76250.1"/>
    </source>
</evidence>
<dbReference type="EMBL" id="ML220191">
    <property type="protein sequence ID" value="TGZ76250.1"/>
    <property type="molecule type" value="Genomic_DNA"/>
</dbReference>
<evidence type="ECO:0000256" key="1">
    <source>
        <dbReference type="SAM" id="Phobius"/>
    </source>
</evidence>
<evidence type="ECO:0008006" key="4">
    <source>
        <dbReference type="Google" id="ProtNLM"/>
    </source>
</evidence>
<dbReference type="STRING" id="341454.A0A4S2MHB9"/>
<dbReference type="PANTHER" id="PTHR42069">
    <property type="entry name" value="HYPHAL ANASTAMOSIS-8 PROTEIN"/>
    <property type="match status" value="1"/>
</dbReference>
<sequence length="220" mass="24119">MNPPPLLPCSSKLSTGVVFTLKHLIRRLKLLTRVLSFLCTLTILLLSSITFSIYLSTRNLPPIATSTAWHPHTILWPSILIFVLAVISFIVSGAVLLAYYLRGHGAAERVGLYSTAMAVGAIIVAVAVWAVVGGVFLGSKDTKTGRDLWGWACARETEGQRVRRERFGEKVKYGVVCGLMDWNFVCAMIQVVAETAAVVVYVLGAWRVWRRSKLSGEVVG</sequence>
<dbReference type="InParanoid" id="A0A4S2MHB9"/>
<reference evidence="2 3" key="1">
    <citation type="submission" date="2019-04" db="EMBL/GenBank/DDBJ databases">
        <title>Comparative genomics and transcriptomics to analyze fruiting body development in filamentous ascomycetes.</title>
        <authorList>
            <consortium name="DOE Joint Genome Institute"/>
            <person name="Lutkenhaus R."/>
            <person name="Traeger S."/>
            <person name="Breuer J."/>
            <person name="Kuo A."/>
            <person name="Lipzen A."/>
            <person name="Pangilinan J."/>
            <person name="Dilworth D."/>
            <person name="Sandor L."/>
            <person name="Poggeler S."/>
            <person name="Barry K."/>
            <person name="Grigoriev I.V."/>
            <person name="Nowrousian M."/>
        </authorList>
    </citation>
    <scope>NUCLEOTIDE SEQUENCE [LARGE SCALE GENOMIC DNA]</scope>
    <source>
        <strain evidence="2 3">CBS 389.68</strain>
    </source>
</reference>
<feature type="transmembrane region" description="Helical" evidence="1">
    <location>
        <begin position="30"/>
        <end position="54"/>
    </location>
</feature>
<protein>
    <recommendedName>
        <fullName evidence="4">MARVEL domain-containing protein</fullName>
    </recommendedName>
</protein>
<feature type="transmembrane region" description="Helical" evidence="1">
    <location>
        <begin position="112"/>
        <end position="137"/>
    </location>
</feature>
<dbReference type="OrthoDB" id="5420724at2759"/>
<keyword evidence="1" id="KW-0472">Membrane</keyword>